<feature type="region of interest" description="Disordered" evidence="1">
    <location>
        <begin position="377"/>
        <end position="407"/>
    </location>
</feature>
<reference evidence="2" key="1">
    <citation type="submission" date="2020-09" db="EMBL/GenBank/DDBJ databases">
        <authorList>
            <person name="Kikuchi T."/>
        </authorList>
    </citation>
    <scope>NUCLEOTIDE SEQUENCE</scope>
    <source>
        <strain evidence="2">SH1</strain>
    </source>
</reference>
<keyword evidence="3" id="KW-1185">Reference proteome</keyword>
<dbReference type="AlphaFoldDB" id="A0A811LRT8"/>
<feature type="compositionally biased region" description="Basic and acidic residues" evidence="1">
    <location>
        <begin position="203"/>
        <end position="213"/>
    </location>
</feature>
<organism evidence="2 3">
    <name type="scientific">Bursaphelenchus okinawaensis</name>
    <dbReference type="NCBI Taxonomy" id="465554"/>
    <lineage>
        <taxon>Eukaryota</taxon>
        <taxon>Metazoa</taxon>
        <taxon>Ecdysozoa</taxon>
        <taxon>Nematoda</taxon>
        <taxon>Chromadorea</taxon>
        <taxon>Rhabditida</taxon>
        <taxon>Tylenchina</taxon>
        <taxon>Tylenchomorpha</taxon>
        <taxon>Aphelenchoidea</taxon>
        <taxon>Aphelenchoididae</taxon>
        <taxon>Bursaphelenchus</taxon>
    </lineage>
</organism>
<feature type="compositionally biased region" description="Low complexity" evidence="1">
    <location>
        <begin position="214"/>
        <end position="223"/>
    </location>
</feature>
<evidence type="ECO:0000256" key="1">
    <source>
        <dbReference type="SAM" id="MobiDB-lite"/>
    </source>
</evidence>
<feature type="compositionally biased region" description="Low complexity" evidence="1">
    <location>
        <begin position="462"/>
        <end position="475"/>
    </location>
</feature>
<feature type="region of interest" description="Disordered" evidence="1">
    <location>
        <begin position="75"/>
        <end position="103"/>
    </location>
</feature>
<dbReference type="EMBL" id="CAJFCW020000006">
    <property type="protein sequence ID" value="CAG9127497.1"/>
    <property type="molecule type" value="Genomic_DNA"/>
</dbReference>
<evidence type="ECO:0000313" key="3">
    <source>
        <dbReference type="Proteomes" id="UP000614601"/>
    </source>
</evidence>
<feature type="region of interest" description="Disordered" evidence="1">
    <location>
        <begin position="203"/>
        <end position="223"/>
    </location>
</feature>
<name>A0A811LRT8_9BILA</name>
<accession>A0A811LRT8</accession>
<evidence type="ECO:0000313" key="2">
    <source>
        <dbReference type="EMBL" id="CAD5230109.1"/>
    </source>
</evidence>
<feature type="compositionally biased region" description="Basic and acidic residues" evidence="1">
    <location>
        <begin position="165"/>
        <end position="174"/>
    </location>
</feature>
<feature type="region of interest" description="Disordered" evidence="1">
    <location>
        <begin position="154"/>
        <end position="174"/>
    </location>
</feature>
<dbReference type="Proteomes" id="UP000614601">
    <property type="component" value="Unassembled WGS sequence"/>
</dbReference>
<feature type="region of interest" description="Disordered" evidence="1">
    <location>
        <begin position="441"/>
        <end position="476"/>
    </location>
</feature>
<protein>
    <submittedName>
        <fullName evidence="2">Uncharacterized protein</fullName>
    </submittedName>
</protein>
<dbReference type="OrthoDB" id="10608874at2759"/>
<gene>
    <name evidence="2" type="ORF">BOKJ2_LOCUS13971</name>
</gene>
<sequence>MENTTKSWQRDDVQHDWTEWSDCDWSLTRTRSRNCSNCDSNQERVPCISSESFNDELELLQGEHDPKPVAQTFEEAGQHVQSDIRRSEQGERSLFGDNDYSNQEEVSYFGPPYQSRHVGTPDEDDGIINPQPNIFNIHSNIKKIRPEEAHRHAGLTGNLNSNEQTKNHRTQDVNHHRQDVAQRGGHFNHQNGHEQLVDQENLHEQNSDQDHLHQQQVDQQTQEETPFLGDLKPEDLKLSGLQSAELQLFQQAQSEAEREANREIRGFKGDVDHIQFNRDDPSRLDIVKGPYSVGRLPDGGIGENGVPRGSVFDQSAPEGRAFDQRAPRGSASEQKTPEGKKSNSMVSKVPKGVPKADIFIPSGTEFTNNGAKRGLNIRKLPLNPESDGENSHKLRLEPSVNLQDQSRLHRELQSPETMYGGLQGQNSLESRLQNPKLLHDSLQNTSSHHKGLQNPSSIPTTLQNQNPSQNSLQNPISHHDALQNTEETPRTHVPTPLLESDIKGCDAHQKCCPVASGATLKGCVIGFRIGENGVKTTCLTDRCT</sequence>
<comment type="caution">
    <text evidence="2">The sequence shown here is derived from an EMBL/GenBank/DDBJ whole genome shotgun (WGS) entry which is preliminary data.</text>
</comment>
<feature type="region of interest" description="Disordered" evidence="1">
    <location>
        <begin position="295"/>
        <end position="349"/>
    </location>
</feature>
<feature type="compositionally biased region" description="Basic and acidic residues" evidence="1">
    <location>
        <begin position="82"/>
        <end position="91"/>
    </location>
</feature>
<proteinExistence type="predicted"/>
<dbReference type="Proteomes" id="UP000783686">
    <property type="component" value="Unassembled WGS sequence"/>
</dbReference>
<dbReference type="EMBL" id="CAJFDH010000006">
    <property type="protein sequence ID" value="CAD5230109.1"/>
    <property type="molecule type" value="Genomic_DNA"/>
</dbReference>